<dbReference type="PANTHER" id="PTHR46012">
    <property type="entry name" value="IP22168P"/>
    <property type="match status" value="1"/>
</dbReference>
<dbReference type="GO" id="GO:0016266">
    <property type="term" value="P:protein O-linked glycosylation via N-acetyl-galactosamine"/>
    <property type="evidence" value="ECO:0007669"/>
    <property type="project" value="TreeGrafter"/>
</dbReference>
<dbReference type="HOGENOM" id="CLU_043310_0_0_1"/>
<dbReference type="OrthoDB" id="411524at2759"/>
<protein>
    <recommendedName>
        <fullName evidence="7">Glycosyltransferase family 8 protein</fullName>
    </recommendedName>
</protein>
<dbReference type="GO" id="GO:0035252">
    <property type="term" value="F:UDP-xylosyltransferase activity"/>
    <property type="evidence" value="ECO:0007669"/>
    <property type="project" value="TreeGrafter"/>
</dbReference>
<dbReference type="EMBL" id="AZST01000020">
    <property type="protein sequence ID" value="KEP54721.1"/>
    <property type="molecule type" value="Genomic_DNA"/>
</dbReference>
<evidence type="ECO:0000256" key="2">
    <source>
        <dbReference type="ARBA" id="ARBA00022676"/>
    </source>
</evidence>
<dbReference type="PANTHER" id="PTHR46012:SF2">
    <property type="entry name" value="IP22168P"/>
    <property type="match status" value="1"/>
</dbReference>
<dbReference type="Proteomes" id="UP000027456">
    <property type="component" value="Unassembled WGS sequence"/>
</dbReference>
<keyword evidence="4" id="KW-0812">Transmembrane</keyword>
<evidence type="ECO:0000256" key="1">
    <source>
        <dbReference type="ARBA" id="ARBA00004606"/>
    </source>
</evidence>
<dbReference type="GO" id="GO:0016020">
    <property type="term" value="C:membrane"/>
    <property type="evidence" value="ECO:0007669"/>
    <property type="project" value="UniProtKB-SubCell"/>
</dbReference>
<evidence type="ECO:0000256" key="3">
    <source>
        <dbReference type="ARBA" id="ARBA00022679"/>
    </source>
</evidence>
<evidence type="ECO:0000313" key="6">
    <source>
        <dbReference type="Proteomes" id="UP000027456"/>
    </source>
</evidence>
<gene>
    <name evidence="5" type="ORF">V565_013950</name>
</gene>
<dbReference type="AlphaFoldDB" id="A0A074S5P7"/>
<accession>A0A074S5P7</accession>
<comment type="caution">
    <text evidence="5">The sequence shown here is derived from an EMBL/GenBank/DDBJ whole genome shotgun (WGS) entry which is preliminary data.</text>
</comment>
<organism evidence="5 6">
    <name type="scientific">Rhizoctonia solani 123E</name>
    <dbReference type="NCBI Taxonomy" id="1423351"/>
    <lineage>
        <taxon>Eukaryota</taxon>
        <taxon>Fungi</taxon>
        <taxon>Dikarya</taxon>
        <taxon>Basidiomycota</taxon>
        <taxon>Agaricomycotina</taxon>
        <taxon>Agaricomycetes</taxon>
        <taxon>Cantharellales</taxon>
        <taxon>Ceratobasidiaceae</taxon>
        <taxon>Rhizoctonia</taxon>
    </lineage>
</organism>
<sequence length="465" mass="52221">MGLATPQKSCLLAACTRAALYCDMPSMSETPLMASGGSSPSTSPYDILGGRSEYRSSRWSHRWSRPLLFAALLILNNLAWSYFYTSGSSSLERYSQPRVQQQDVVPVVHSGPGHKTPKPNYSSVAPRLETIEIIMVMIGADSATEGAMTIKSAIMHSSRPLSFRLVCSEDAISIIKHKLSLFHRPAYSVDVAFYPMTLDAIKARADRAGVGTKYFAGMGGLVKVFLHELLPDVDHAIFVDTDMLFVVDPVLLWNTFSTLKSEQMVAFPTLGPKSDASRICTCVMLLNLSAMRDYNRPFMSSTLLPNWSKNGISGKAFDRALSGDGLIADADRTKFLKFNPKEPLFGDQGIYHIIWTHFPELFAHLSLQWDITHCRNGYGLKLGRWQDEGGEEMSETDQVKSQLYTEEAPEKHNQLLPGILHFNCQGKPIVWDFDENYVENTWSSMTTMITRYKYVDLAKSWRWFC</sequence>
<keyword evidence="6" id="KW-1185">Reference proteome</keyword>
<evidence type="ECO:0000313" key="5">
    <source>
        <dbReference type="EMBL" id="KEP54721.1"/>
    </source>
</evidence>
<dbReference type="STRING" id="1423351.A0A074S5P7"/>
<comment type="subcellular location">
    <subcellularLocation>
        <location evidence="1">Membrane</location>
        <topology evidence="1">Single-pass type II membrane protein</topology>
    </subcellularLocation>
</comment>
<reference evidence="5 6" key="1">
    <citation type="submission" date="2013-12" db="EMBL/GenBank/DDBJ databases">
        <authorList>
            <person name="Cubeta M."/>
            <person name="Pakala S."/>
            <person name="Fedorova N."/>
            <person name="Thomas E."/>
            <person name="Dean R."/>
            <person name="Jabaji S."/>
            <person name="Neate S."/>
            <person name="Toda T."/>
            <person name="Tavantzis S."/>
            <person name="Vilgalys R."/>
            <person name="Bharathan N."/>
            <person name="Pakala S."/>
            <person name="Losada L.S."/>
            <person name="Zafar N."/>
            <person name="Nierman W."/>
        </authorList>
    </citation>
    <scope>NUCLEOTIDE SEQUENCE [LARGE SCALE GENOMIC DNA]</scope>
    <source>
        <strain evidence="5 6">123E</strain>
    </source>
</reference>
<evidence type="ECO:0008006" key="7">
    <source>
        <dbReference type="Google" id="ProtNLM"/>
    </source>
</evidence>
<keyword evidence="2" id="KW-0328">Glycosyltransferase</keyword>
<keyword evidence="3" id="KW-0808">Transferase</keyword>
<dbReference type="Gene3D" id="3.90.550.10">
    <property type="entry name" value="Spore Coat Polysaccharide Biosynthesis Protein SpsA, Chain A"/>
    <property type="match status" value="1"/>
</dbReference>
<keyword evidence="4" id="KW-0735">Signal-anchor</keyword>
<evidence type="ECO:0000256" key="4">
    <source>
        <dbReference type="ARBA" id="ARBA00022968"/>
    </source>
</evidence>
<dbReference type="SUPFAM" id="SSF53448">
    <property type="entry name" value="Nucleotide-diphospho-sugar transferases"/>
    <property type="match status" value="1"/>
</dbReference>
<dbReference type="InterPro" id="IPR029044">
    <property type="entry name" value="Nucleotide-diphossugar_trans"/>
</dbReference>
<proteinExistence type="predicted"/>
<dbReference type="InterPro" id="IPR051993">
    <property type="entry name" value="Glycosyltransferase_8"/>
</dbReference>
<name>A0A074S5P7_9AGAM</name>